<accession>A0A840RI39</accession>
<evidence type="ECO:0000313" key="6">
    <source>
        <dbReference type="EMBL" id="MBB5191922.1"/>
    </source>
</evidence>
<dbReference type="InterPro" id="IPR016166">
    <property type="entry name" value="FAD-bd_PCMH"/>
</dbReference>
<gene>
    <name evidence="6" type="ORF">HNQ50_002659</name>
</gene>
<dbReference type="FunFam" id="1.10.45.10:FF:000001">
    <property type="entry name" value="D-lactate dehydrogenase mitochondrial"/>
    <property type="match status" value="1"/>
</dbReference>
<dbReference type="Gene3D" id="1.10.45.10">
    <property type="entry name" value="Vanillyl-alcohol Oxidase, Chain A, domain 4"/>
    <property type="match status" value="1"/>
</dbReference>
<dbReference type="GO" id="GO:0022904">
    <property type="term" value="P:respiratory electron transport chain"/>
    <property type="evidence" value="ECO:0007669"/>
    <property type="project" value="TreeGrafter"/>
</dbReference>
<dbReference type="SUPFAM" id="SSF56176">
    <property type="entry name" value="FAD-binding/transporter-associated domain-like"/>
    <property type="match status" value="1"/>
</dbReference>
<dbReference type="PANTHER" id="PTHR43716:SF2">
    <property type="entry name" value="BLL6224 PROTEIN"/>
    <property type="match status" value="1"/>
</dbReference>
<reference evidence="6 7" key="1">
    <citation type="submission" date="2020-08" db="EMBL/GenBank/DDBJ databases">
        <title>Genomic Encyclopedia of Type Strains, Phase IV (KMG-IV): sequencing the most valuable type-strain genomes for metagenomic binning, comparative biology and taxonomic classification.</title>
        <authorList>
            <person name="Goeker M."/>
        </authorList>
    </citation>
    <scope>NUCLEOTIDE SEQUENCE [LARGE SCALE GENOMIC DNA]</scope>
    <source>
        <strain evidence="6 7">DSM 18233</strain>
    </source>
</reference>
<dbReference type="SUPFAM" id="SSF55103">
    <property type="entry name" value="FAD-linked oxidases, C-terminal domain"/>
    <property type="match status" value="1"/>
</dbReference>
<dbReference type="InterPro" id="IPR016164">
    <property type="entry name" value="FAD-linked_Oxase-like_C"/>
</dbReference>
<evidence type="ECO:0000256" key="3">
    <source>
        <dbReference type="ARBA" id="ARBA00022630"/>
    </source>
</evidence>
<feature type="domain" description="FAD-binding PCMH-type" evidence="5">
    <location>
        <begin position="37"/>
        <end position="218"/>
    </location>
</feature>
<dbReference type="PROSITE" id="PS51387">
    <property type="entry name" value="FAD_PCMH"/>
    <property type="match status" value="1"/>
</dbReference>
<dbReference type="InterPro" id="IPR051264">
    <property type="entry name" value="FAD-oxidored/transferase_4"/>
</dbReference>
<dbReference type="AlphaFoldDB" id="A0A840RI39"/>
<keyword evidence="4" id="KW-0274">FAD</keyword>
<keyword evidence="7" id="KW-1185">Reference proteome</keyword>
<evidence type="ECO:0000256" key="1">
    <source>
        <dbReference type="ARBA" id="ARBA00001974"/>
    </source>
</evidence>
<comment type="similarity">
    <text evidence="2">Belongs to the FAD-binding oxidoreductase/transferase type 4 family.</text>
</comment>
<dbReference type="GO" id="GO:0003824">
    <property type="term" value="F:catalytic activity"/>
    <property type="evidence" value="ECO:0007669"/>
    <property type="project" value="InterPro"/>
</dbReference>
<comment type="caution">
    <text evidence="6">The sequence shown here is derived from an EMBL/GenBank/DDBJ whole genome shotgun (WGS) entry which is preliminary data.</text>
</comment>
<evidence type="ECO:0000259" key="5">
    <source>
        <dbReference type="PROSITE" id="PS51387"/>
    </source>
</evidence>
<dbReference type="InterPro" id="IPR016167">
    <property type="entry name" value="FAD-bd_PCMH_sub1"/>
</dbReference>
<name>A0A840RI39_9NEIS</name>
<dbReference type="EMBL" id="JACHHN010000005">
    <property type="protein sequence ID" value="MBB5191922.1"/>
    <property type="molecule type" value="Genomic_DNA"/>
</dbReference>
<dbReference type="InterPro" id="IPR016169">
    <property type="entry name" value="FAD-bd_PCMH_sub2"/>
</dbReference>
<dbReference type="Gene3D" id="3.30.43.10">
    <property type="entry name" value="Uridine Diphospho-n-acetylenolpyruvylglucosamine Reductase, domain 2"/>
    <property type="match status" value="1"/>
</dbReference>
<dbReference type="RefSeq" id="WP_184101447.1">
    <property type="nucleotide sequence ID" value="NZ_JACHHN010000005.1"/>
</dbReference>
<dbReference type="InterPro" id="IPR036318">
    <property type="entry name" value="FAD-bd_PCMH-like_sf"/>
</dbReference>
<dbReference type="Pfam" id="PF02913">
    <property type="entry name" value="FAD-oxidase_C"/>
    <property type="match status" value="1"/>
</dbReference>
<evidence type="ECO:0000256" key="4">
    <source>
        <dbReference type="ARBA" id="ARBA00022827"/>
    </source>
</evidence>
<protein>
    <submittedName>
        <fullName evidence="6">FAD/FMN-containing dehydrogenase</fullName>
    </submittedName>
</protein>
<dbReference type="Gene3D" id="3.30.465.10">
    <property type="match status" value="1"/>
</dbReference>
<keyword evidence="3" id="KW-0285">Flavoprotein</keyword>
<dbReference type="Proteomes" id="UP000543030">
    <property type="component" value="Unassembled WGS sequence"/>
</dbReference>
<dbReference type="InterPro" id="IPR016171">
    <property type="entry name" value="Vanillyl_alc_oxidase_C-sub2"/>
</dbReference>
<dbReference type="PANTHER" id="PTHR43716">
    <property type="entry name" value="D-2-HYDROXYGLUTARATE DEHYDROGENASE, MITOCHONDRIAL"/>
    <property type="match status" value="1"/>
</dbReference>
<evidence type="ECO:0000256" key="2">
    <source>
        <dbReference type="ARBA" id="ARBA00008000"/>
    </source>
</evidence>
<dbReference type="Gene3D" id="3.30.70.2740">
    <property type="match status" value="1"/>
</dbReference>
<dbReference type="Gene3D" id="3.30.70.2190">
    <property type="match status" value="1"/>
</dbReference>
<organism evidence="6 7">
    <name type="scientific">Silvimonas terrae</name>
    <dbReference type="NCBI Taxonomy" id="300266"/>
    <lineage>
        <taxon>Bacteria</taxon>
        <taxon>Pseudomonadati</taxon>
        <taxon>Pseudomonadota</taxon>
        <taxon>Betaproteobacteria</taxon>
        <taxon>Neisseriales</taxon>
        <taxon>Chitinibacteraceae</taxon>
        <taxon>Silvimonas</taxon>
    </lineage>
</organism>
<dbReference type="InterPro" id="IPR006094">
    <property type="entry name" value="Oxid_FAD_bind_N"/>
</dbReference>
<sequence length="467" mass="50347">MSESHPLLAELATLLDPAGILIGDATEGYMIDGRRRYHGRNLAVIRPRSTEETAAVVKACARHKVPMVPQGGNTSLCGAATPDESGHSVVISMERMNRVLAVDEGNNTITAQAGAIIADLQNAALDAKRLFPADWGAKGSARVGGALGTNAGGLNVLRYGNMRELTLGLEVVLADGRIWNGLRGLRKDNTGYDLKQLFIASEGTLGIITGATFKLFPLPTAQSTALIPVADPQGAVDLLRGLQHELGDRVTSFELISRRCWELLAQYCPELPKPFAELPQWSVLAEVSDGGADDHLLDRFADALDHLGCADNALVAQSRSDANDFWTLREAIPEAQKRKGVSIKQDIGVPTSAFPQFLQEAQAALKTGFGEADIIAFGHLGDGNLHYNVFLSDVSSGVYQHEARINDIVYEIVQRHGGTISAEHGIGQLKRNLLPHYRSDVEMALMRQIKTALDPDNLMNPGKLLAD</sequence>
<dbReference type="GO" id="GO:0071949">
    <property type="term" value="F:FAD binding"/>
    <property type="evidence" value="ECO:0007669"/>
    <property type="project" value="InterPro"/>
</dbReference>
<evidence type="ECO:0000313" key="7">
    <source>
        <dbReference type="Proteomes" id="UP000543030"/>
    </source>
</evidence>
<comment type="cofactor">
    <cofactor evidence="1">
        <name>FAD</name>
        <dbReference type="ChEBI" id="CHEBI:57692"/>
    </cofactor>
</comment>
<proteinExistence type="inferred from homology"/>
<dbReference type="InterPro" id="IPR004113">
    <property type="entry name" value="FAD-bd_oxidored_4_C"/>
</dbReference>
<dbReference type="Pfam" id="PF01565">
    <property type="entry name" value="FAD_binding_4"/>
    <property type="match status" value="1"/>
</dbReference>